<organism evidence="7 8">
    <name type="scientific">Ophiobolus disseminans</name>
    <dbReference type="NCBI Taxonomy" id="1469910"/>
    <lineage>
        <taxon>Eukaryota</taxon>
        <taxon>Fungi</taxon>
        <taxon>Dikarya</taxon>
        <taxon>Ascomycota</taxon>
        <taxon>Pezizomycotina</taxon>
        <taxon>Dothideomycetes</taxon>
        <taxon>Pleosporomycetidae</taxon>
        <taxon>Pleosporales</taxon>
        <taxon>Pleosporineae</taxon>
        <taxon>Phaeosphaeriaceae</taxon>
        <taxon>Ophiobolus</taxon>
    </lineage>
</organism>
<dbReference type="Gene3D" id="4.10.1000.10">
    <property type="entry name" value="Zinc finger, CCCH-type"/>
    <property type="match status" value="1"/>
</dbReference>
<reference evidence="7" key="1">
    <citation type="journal article" date="2020" name="Stud. Mycol.">
        <title>101 Dothideomycetes genomes: a test case for predicting lifestyles and emergence of pathogens.</title>
        <authorList>
            <person name="Haridas S."/>
            <person name="Albert R."/>
            <person name="Binder M."/>
            <person name="Bloem J."/>
            <person name="Labutti K."/>
            <person name="Salamov A."/>
            <person name="Andreopoulos B."/>
            <person name="Baker S."/>
            <person name="Barry K."/>
            <person name="Bills G."/>
            <person name="Bluhm B."/>
            <person name="Cannon C."/>
            <person name="Castanera R."/>
            <person name="Culley D."/>
            <person name="Daum C."/>
            <person name="Ezra D."/>
            <person name="Gonzalez J."/>
            <person name="Henrissat B."/>
            <person name="Kuo A."/>
            <person name="Liang C."/>
            <person name="Lipzen A."/>
            <person name="Lutzoni F."/>
            <person name="Magnuson J."/>
            <person name="Mondo S."/>
            <person name="Nolan M."/>
            <person name="Ohm R."/>
            <person name="Pangilinan J."/>
            <person name="Park H.-J."/>
            <person name="Ramirez L."/>
            <person name="Alfaro M."/>
            <person name="Sun H."/>
            <person name="Tritt A."/>
            <person name="Yoshinaga Y."/>
            <person name="Zwiers L.-H."/>
            <person name="Turgeon B."/>
            <person name="Goodwin S."/>
            <person name="Spatafora J."/>
            <person name="Crous P."/>
            <person name="Grigoriev I."/>
        </authorList>
    </citation>
    <scope>NUCLEOTIDE SEQUENCE</scope>
    <source>
        <strain evidence="7">CBS 113818</strain>
    </source>
</reference>
<evidence type="ECO:0000313" key="7">
    <source>
        <dbReference type="EMBL" id="KAF2825404.1"/>
    </source>
</evidence>
<evidence type="ECO:0000256" key="3">
    <source>
        <dbReference type="ARBA" id="ARBA00022833"/>
    </source>
</evidence>
<feature type="region of interest" description="Disordered" evidence="5">
    <location>
        <begin position="521"/>
        <end position="547"/>
    </location>
</feature>
<dbReference type="GO" id="GO:0008270">
    <property type="term" value="F:zinc ion binding"/>
    <property type="evidence" value="ECO:0007669"/>
    <property type="project" value="UniProtKB-KW"/>
</dbReference>
<feature type="compositionally biased region" description="Low complexity" evidence="5">
    <location>
        <begin position="482"/>
        <end position="494"/>
    </location>
</feature>
<sequence length="665" mass="73903">MPEVESTPSVTGKRRRDESSQTPVESSPTIKLKAHENSAETIAPAPKRQKKASRTQTKPVDPSSAATAPKRLNSERAKRAERRASLDRKRTFWGTPSVAKALKEYEAVQAAMIQQKKARVVSPSTNTDTLTRRLSNIDEEIESGKSQSPVPASVEDSVDSPTAPNYYRLGSLVSGPQDNDDDEDEDGDAPLANFTKRLSSAALVLANNANQTPVSEDSDETGKIPRNEASTVSATAAAQAEVSSNIFEMMQRMVQDHEETRKATEELLLANRLEAQRLETLIATQLPSAPPLADSRREVEIWNHIAYESQRYGAIQAFATYSKLLCGDNLEMYNQIMQPLVDAPQADLLKLMNEIQNIQPQAHPDFFYSARSRIPHKLRNRPGYYTSREEMSRRLAQELGGVKNREAKPSRYPLVEMLTREQQEKERQNQTHIQTVFLKATVANTPNLGQQIVFHDRADRKDSWAMNDADDTEYDRARNCRPPQQAPQATSAAQSSSSNVKVCPFFVKDSCKFGDGCKMSHDKPGATSHDKPSASTNTGPPSTKTKQLNKDLKTIEWYLGKAVDMSYNELGYNDHVNSLVAIINNGTTEITSTLAFSSSNEVLQSTFNTPVTQALEKIMNIWWAQISPTVAMPLPLFDAVMKLGRMVNYADNRIGHPPSFSKEST</sequence>
<protein>
    <recommendedName>
        <fullName evidence="6">C3H1-type domain-containing protein</fullName>
    </recommendedName>
</protein>
<accession>A0A6A6ZY27</accession>
<keyword evidence="1 4" id="KW-0479">Metal-binding</keyword>
<dbReference type="InterPro" id="IPR000571">
    <property type="entry name" value="Znf_CCCH"/>
</dbReference>
<feature type="region of interest" description="Disordered" evidence="5">
    <location>
        <begin position="465"/>
        <end position="494"/>
    </location>
</feature>
<evidence type="ECO:0000256" key="5">
    <source>
        <dbReference type="SAM" id="MobiDB-lite"/>
    </source>
</evidence>
<name>A0A6A6ZY27_9PLEO</name>
<dbReference type="Proteomes" id="UP000799424">
    <property type="component" value="Unassembled WGS sequence"/>
</dbReference>
<evidence type="ECO:0000256" key="1">
    <source>
        <dbReference type="ARBA" id="ARBA00022723"/>
    </source>
</evidence>
<proteinExistence type="predicted"/>
<feature type="zinc finger region" description="C3H1-type" evidence="4">
    <location>
        <begin position="497"/>
        <end position="524"/>
    </location>
</feature>
<evidence type="ECO:0000259" key="6">
    <source>
        <dbReference type="PROSITE" id="PS50103"/>
    </source>
</evidence>
<keyword evidence="2 4" id="KW-0863">Zinc-finger</keyword>
<feature type="region of interest" description="Disordered" evidence="5">
    <location>
        <begin position="1"/>
        <end position="95"/>
    </location>
</feature>
<keyword evidence="8" id="KW-1185">Reference proteome</keyword>
<feature type="region of interest" description="Disordered" evidence="5">
    <location>
        <begin position="114"/>
        <end position="191"/>
    </location>
</feature>
<evidence type="ECO:0000313" key="8">
    <source>
        <dbReference type="Proteomes" id="UP000799424"/>
    </source>
</evidence>
<feature type="compositionally biased region" description="Acidic residues" evidence="5">
    <location>
        <begin position="178"/>
        <end position="188"/>
    </location>
</feature>
<dbReference type="PROSITE" id="PS50103">
    <property type="entry name" value="ZF_C3H1"/>
    <property type="match status" value="1"/>
</dbReference>
<feature type="domain" description="C3H1-type" evidence="6">
    <location>
        <begin position="497"/>
        <end position="524"/>
    </location>
</feature>
<dbReference type="EMBL" id="MU006228">
    <property type="protein sequence ID" value="KAF2825404.1"/>
    <property type="molecule type" value="Genomic_DNA"/>
</dbReference>
<evidence type="ECO:0000256" key="4">
    <source>
        <dbReference type="PROSITE-ProRule" id="PRU00723"/>
    </source>
</evidence>
<dbReference type="OrthoDB" id="250836at2759"/>
<feature type="compositionally biased region" description="Polar residues" evidence="5">
    <location>
        <begin position="1"/>
        <end position="10"/>
    </location>
</feature>
<feature type="compositionally biased region" description="Basic and acidic residues" evidence="5">
    <location>
        <begin position="521"/>
        <end position="532"/>
    </location>
</feature>
<evidence type="ECO:0000256" key="2">
    <source>
        <dbReference type="ARBA" id="ARBA00022771"/>
    </source>
</evidence>
<feature type="compositionally biased region" description="Polar residues" evidence="5">
    <location>
        <begin position="122"/>
        <end position="134"/>
    </location>
</feature>
<gene>
    <name evidence="7" type="ORF">CC86DRAFT_419424</name>
</gene>
<dbReference type="AlphaFoldDB" id="A0A6A6ZY27"/>
<feature type="region of interest" description="Disordered" evidence="5">
    <location>
        <begin position="207"/>
        <end position="234"/>
    </location>
</feature>
<feature type="compositionally biased region" description="Basic and acidic residues" evidence="5">
    <location>
        <begin position="72"/>
        <end position="90"/>
    </location>
</feature>
<dbReference type="InterPro" id="IPR041367">
    <property type="entry name" value="Znf-CCCH_4"/>
</dbReference>
<feature type="compositionally biased region" description="Polar residues" evidence="5">
    <location>
        <begin position="533"/>
        <end position="546"/>
    </location>
</feature>
<feature type="compositionally biased region" description="Polar residues" evidence="5">
    <location>
        <begin position="20"/>
        <end position="29"/>
    </location>
</feature>
<dbReference type="Pfam" id="PF18044">
    <property type="entry name" value="zf-CCCH_4"/>
    <property type="match status" value="1"/>
</dbReference>
<keyword evidence="3 4" id="KW-0862">Zinc</keyword>